<evidence type="ECO:0000313" key="2">
    <source>
        <dbReference type="EMBL" id="KAA0930766.1"/>
    </source>
</evidence>
<sequence length="142" mass="16255">MTYDLTGLDVTGESDAIDVRIRFYADPPYPTYGQKPEDFPRVHAKPGASSKHRHLPDDALCLWYPLDPAERRWTSSRGLLDLIEIVRTHLFLEHYWRLTGGESSGQWLIEDAPHGMPESGAWRSSRRHKRRTAAGPGLRQPH</sequence>
<proteinExistence type="predicted"/>
<name>A0A5B0ANE5_9ACTN</name>
<keyword evidence="3" id="KW-1185">Reference proteome</keyword>
<gene>
    <name evidence="2" type="ORF">FGF04_29025</name>
</gene>
<feature type="region of interest" description="Disordered" evidence="1">
    <location>
        <begin position="118"/>
        <end position="142"/>
    </location>
</feature>
<comment type="caution">
    <text evidence="2">The sequence shown here is derived from an EMBL/GenBank/DDBJ whole genome shotgun (WGS) entry which is preliminary data.</text>
</comment>
<dbReference type="Proteomes" id="UP000324965">
    <property type="component" value="Unassembled WGS sequence"/>
</dbReference>
<protein>
    <submittedName>
        <fullName evidence="2">Uncharacterized protein</fullName>
    </submittedName>
</protein>
<dbReference type="EMBL" id="VDFC01000047">
    <property type="protein sequence ID" value="KAA0930766.1"/>
    <property type="molecule type" value="Genomic_DNA"/>
</dbReference>
<accession>A0A5B0ANE5</accession>
<reference evidence="2 3" key="1">
    <citation type="submission" date="2019-05" db="EMBL/GenBank/DDBJ databases">
        <authorList>
            <person name="Hariharan J."/>
            <person name="Choudoir M.J."/>
            <person name="Diebold P."/>
            <person name="Panke-Buisse K."/>
            <person name="Buckley D.H."/>
        </authorList>
    </citation>
    <scope>NUCLEOTIDE SEQUENCE [LARGE SCALE GENOMIC DNA]</scope>
    <source>
        <strain evidence="2 3">SUN51</strain>
    </source>
</reference>
<organism evidence="2 3">
    <name type="scientific">Streptomyces apricus</name>
    <dbReference type="NCBI Taxonomy" id="1828112"/>
    <lineage>
        <taxon>Bacteria</taxon>
        <taxon>Bacillati</taxon>
        <taxon>Actinomycetota</taxon>
        <taxon>Actinomycetes</taxon>
        <taxon>Kitasatosporales</taxon>
        <taxon>Streptomycetaceae</taxon>
        <taxon>Streptomyces</taxon>
    </lineage>
</organism>
<feature type="region of interest" description="Disordered" evidence="1">
    <location>
        <begin position="34"/>
        <end position="53"/>
    </location>
</feature>
<evidence type="ECO:0000256" key="1">
    <source>
        <dbReference type="SAM" id="MobiDB-lite"/>
    </source>
</evidence>
<dbReference type="AlphaFoldDB" id="A0A5B0ANE5"/>
<dbReference type="OrthoDB" id="5184421at2"/>
<evidence type="ECO:0000313" key="3">
    <source>
        <dbReference type="Proteomes" id="UP000324965"/>
    </source>
</evidence>